<evidence type="ECO:0000313" key="3">
    <source>
        <dbReference type="Proteomes" id="UP000019202"/>
    </source>
</evidence>
<keyword evidence="3" id="KW-1185">Reference proteome</keyword>
<dbReference type="Gene3D" id="3.90.198.10">
    <property type="entry name" value="Replication Fork Single-Stranded Dna Binding Protein"/>
    <property type="match status" value="1"/>
</dbReference>
<dbReference type="GO" id="GO:0003697">
    <property type="term" value="F:single-stranded DNA binding"/>
    <property type="evidence" value="ECO:0007669"/>
    <property type="project" value="InterPro"/>
</dbReference>
<dbReference type="InterPro" id="IPR044947">
    <property type="entry name" value="Phage_T4_Gp32_ssDNA-bd_sf"/>
</dbReference>
<dbReference type="InterPro" id="IPR012339">
    <property type="entry name" value="Phage_T4_Gp32_ssDNA-bd"/>
</dbReference>
<reference evidence="2" key="1">
    <citation type="submission" date="2013-11" db="EMBL/GenBank/DDBJ databases">
        <title>Draft genome sequence and annotation of the entomopathogenic bacteria, Xenorhabdus cabanillasi strain JM26 and Xenorhabdus szentirmai strain DSM 16338.</title>
        <authorList>
            <person name="Gualtieri M."/>
            <person name="Ogier J.C."/>
            <person name="Pages S."/>
            <person name="Givaudan A."/>
            <person name="Gaudriault S."/>
        </authorList>
    </citation>
    <scope>NUCLEOTIDE SEQUENCE [LARGE SCALE GENOMIC DNA]</scope>
    <source>
        <strain evidence="2">DSM 16338</strain>
    </source>
</reference>
<dbReference type="EMBL" id="CBXF010000002">
    <property type="protein sequence ID" value="CDL81061.1"/>
    <property type="molecule type" value="Genomic_DNA"/>
</dbReference>
<organism evidence="2 3">
    <name type="scientific">Xenorhabdus szentirmaii DSM 16338</name>
    <dbReference type="NCBI Taxonomy" id="1427518"/>
    <lineage>
        <taxon>Bacteria</taxon>
        <taxon>Pseudomonadati</taxon>
        <taxon>Pseudomonadota</taxon>
        <taxon>Gammaproteobacteria</taxon>
        <taxon>Enterobacterales</taxon>
        <taxon>Morganellaceae</taxon>
        <taxon>Xenorhabdus</taxon>
    </lineage>
</organism>
<comment type="caution">
    <text evidence="2">The sequence shown here is derived from an EMBL/GenBank/DDBJ whole genome shotgun (WGS) entry which is preliminary data.</text>
</comment>
<dbReference type="AlphaFoldDB" id="W1ITW8"/>
<dbReference type="Pfam" id="PF08804">
    <property type="entry name" value="gp32"/>
    <property type="match status" value="1"/>
</dbReference>
<protein>
    <submittedName>
        <fullName evidence="2">Regulator</fullName>
    </submittedName>
</protein>
<dbReference type="OrthoDB" id="7062035at2"/>
<gene>
    <name evidence="2" type="ORF">XSR1_100105</name>
</gene>
<dbReference type="Proteomes" id="UP000019202">
    <property type="component" value="Unassembled WGS sequence"/>
</dbReference>
<dbReference type="RefSeq" id="WP_038234323.1">
    <property type="nucleotide sequence ID" value="NZ_CAWLWS010000002.1"/>
</dbReference>
<dbReference type="STRING" id="1427518.XSR1_100105"/>
<evidence type="ECO:0000313" key="2">
    <source>
        <dbReference type="EMBL" id="CDL81061.1"/>
    </source>
</evidence>
<feature type="domain" description="Bacteriophage T4 Gp32 single-stranded DNA-binding" evidence="1">
    <location>
        <begin position="31"/>
        <end position="230"/>
    </location>
</feature>
<evidence type="ECO:0000259" key="1">
    <source>
        <dbReference type="Pfam" id="PF08804"/>
    </source>
</evidence>
<accession>W1ITW8</accession>
<sequence length="324" mass="33967">MSTSLLELIRGKRKEIATKNAGRGIDTVKLQNGVSYLRVFPNMTDPNGVFYHAFGMHFVKTNEGGKAKTVASICKSASYGEPCELCEALMEAKAIHKGNEKMEELITDIRSSQRFLVNGVVTTSPELDSAEKAQLVELPQTVFDDVLKGIEEHLSDEIGNPLSATAGYAFKIERTGAGRDTKYSVSPNRKSKCEIPAKLTSSVISLENFVASQGDVNKIAIAGKAIGALTGVAVSVSSTMALPATGTTGAALPGFSAPASDDIPFSSSTNVAKEAAAAASEAEFTGVDSAKASAAVSEAPIAEPIGDSLDANELEKMMKELEGI</sequence>
<name>W1ITW8_9GAMM</name>
<proteinExistence type="predicted"/>